<comment type="subcellular location">
    <subcellularLocation>
        <location evidence="1">Membrane</location>
        <topology evidence="1">Multi-pass membrane protein</topology>
    </subcellularLocation>
</comment>
<gene>
    <name evidence="6" type="ORF">F8388_002929</name>
</gene>
<sequence>MVVSSSEKATTNEQVTRKKGGLRTLPFIIANETFEKVASFGLLANMMLYLMNEYHLKIKQELMLSSCGVPYQIYSNHRSFSSDSYLGMVVLLLTAVIPHARPPYCDIKHGEKCVAANLGQRLLLYTSFVLMSIGAGGIRPCSMAFGADQLDRPEKTRKPEELTDLL</sequence>
<evidence type="ECO:0000256" key="3">
    <source>
        <dbReference type="ARBA" id="ARBA00022692"/>
    </source>
</evidence>
<organism evidence="6 7">
    <name type="scientific">Cannabis sativa</name>
    <name type="common">Hemp</name>
    <name type="synonym">Marijuana</name>
    <dbReference type="NCBI Taxonomy" id="3483"/>
    <lineage>
        <taxon>Eukaryota</taxon>
        <taxon>Viridiplantae</taxon>
        <taxon>Streptophyta</taxon>
        <taxon>Embryophyta</taxon>
        <taxon>Tracheophyta</taxon>
        <taxon>Spermatophyta</taxon>
        <taxon>Magnoliopsida</taxon>
        <taxon>eudicotyledons</taxon>
        <taxon>Gunneridae</taxon>
        <taxon>Pentapetalae</taxon>
        <taxon>rosids</taxon>
        <taxon>fabids</taxon>
        <taxon>Rosales</taxon>
        <taxon>Cannabaceae</taxon>
        <taxon>Cannabis</taxon>
    </lineage>
</organism>
<evidence type="ECO:0000256" key="4">
    <source>
        <dbReference type="ARBA" id="ARBA00022989"/>
    </source>
</evidence>
<reference evidence="6 7" key="1">
    <citation type="journal article" date="2020" name="bioRxiv">
        <title>Sequence and annotation of 42 cannabis genomes reveals extensive copy number variation in cannabinoid synthesis and pathogen resistance genes.</title>
        <authorList>
            <person name="Mckernan K.J."/>
            <person name="Helbert Y."/>
            <person name="Kane L.T."/>
            <person name="Ebling H."/>
            <person name="Zhang L."/>
            <person name="Liu B."/>
            <person name="Eaton Z."/>
            <person name="Mclaughlin S."/>
            <person name="Kingan S."/>
            <person name="Baybayan P."/>
            <person name="Concepcion G."/>
            <person name="Jordan M."/>
            <person name="Riva A."/>
            <person name="Barbazuk W."/>
            <person name="Harkins T."/>
        </authorList>
    </citation>
    <scope>NUCLEOTIDE SEQUENCE [LARGE SCALE GENOMIC DNA]</scope>
    <source>
        <strain evidence="7">cv. Jamaican Lion 4</strain>
        <tissue evidence="6">Leaf</tissue>
    </source>
</reference>
<accession>A0A7J6H438</accession>
<keyword evidence="5" id="KW-0472">Membrane</keyword>
<evidence type="ECO:0000313" key="6">
    <source>
        <dbReference type="EMBL" id="KAF4389987.1"/>
    </source>
</evidence>
<name>A0A7J6H438_CANSA</name>
<dbReference type="GO" id="GO:0022857">
    <property type="term" value="F:transmembrane transporter activity"/>
    <property type="evidence" value="ECO:0007669"/>
    <property type="project" value="InterPro"/>
</dbReference>
<keyword evidence="4" id="KW-1133">Transmembrane helix</keyword>
<keyword evidence="3" id="KW-0812">Transmembrane</keyword>
<dbReference type="AlphaFoldDB" id="A0A7J6H438"/>
<evidence type="ECO:0000313" key="7">
    <source>
        <dbReference type="Proteomes" id="UP000525078"/>
    </source>
</evidence>
<dbReference type="PANTHER" id="PTHR11654">
    <property type="entry name" value="OLIGOPEPTIDE TRANSPORTER-RELATED"/>
    <property type="match status" value="1"/>
</dbReference>
<evidence type="ECO:0000256" key="2">
    <source>
        <dbReference type="ARBA" id="ARBA00005982"/>
    </source>
</evidence>
<comment type="similarity">
    <text evidence="2">Belongs to the major facilitator superfamily. Proton-dependent oligopeptide transporter (POT/PTR) (TC 2.A.17) family.</text>
</comment>
<dbReference type="EMBL" id="JAATIP010000030">
    <property type="protein sequence ID" value="KAF4389987.1"/>
    <property type="molecule type" value="Genomic_DNA"/>
</dbReference>
<dbReference type="Gene3D" id="1.20.1250.20">
    <property type="entry name" value="MFS general substrate transporter like domains"/>
    <property type="match status" value="1"/>
</dbReference>
<dbReference type="InterPro" id="IPR036259">
    <property type="entry name" value="MFS_trans_sf"/>
</dbReference>
<evidence type="ECO:0000256" key="5">
    <source>
        <dbReference type="ARBA" id="ARBA00023136"/>
    </source>
</evidence>
<dbReference type="Proteomes" id="UP000525078">
    <property type="component" value="Unassembled WGS sequence"/>
</dbReference>
<comment type="caution">
    <text evidence="6">The sequence shown here is derived from an EMBL/GenBank/DDBJ whole genome shotgun (WGS) entry which is preliminary data.</text>
</comment>
<protein>
    <submittedName>
        <fullName evidence="6">Uncharacterized protein</fullName>
    </submittedName>
</protein>
<dbReference type="Pfam" id="PF00854">
    <property type="entry name" value="PTR2"/>
    <property type="match status" value="1"/>
</dbReference>
<proteinExistence type="inferred from homology"/>
<dbReference type="InterPro" id="IPR000109">
    <property type="entry name" value="POT_fam"/>
</dbReference>
<dbReference type="GO" id="GO:0016020">
    <property type="term" value="C:membrane"/>
    <property type="evidence" value="ECO:0007669"/>
    <property type="project" value="UniProtKB-SubCell"/>
</dbReference>
<evidence type="ECO:0000256" key="1">
    <source>
        <dbReference type="ARBA" id="ARBA00004141"/>
    </source>
</evidence>